<protein>
    <recommendedName>
        <fullName evidence="11">Inhibitor of growth protein</fullName>
    </recommendedName>
</protein>
<evidence type="ECO:0000256" key="6">
    <source>
        <dbReference type="ARBA" id="ARBA00022853"/>
    </source>
</evidence>
<organism evidence="14 15">
    <name type="scientific">Tropilaelaps mercedesae</name>
    <dbReference type="NCBI Taxonomy" id="418985"/>
    <lineage>
        <taxon>Eukaryota</taxon>
        <taxon>Metazoa</taxon>
        <taxon>Ecdysozoa</taxon>
        <taxon>Arthropoda</taxon>
        <taxon>Chelicerata</taxon>
        <taxon>Arachnida</taxon>
        <taxon>Acari</taxon>
        <taxon>Parasitiformes</taxon>
        <taxon>Mesostigmata</taxon>
        <taxon>Gamasina</taxon>
        <taxon>Dermanyssoidea</taxon>
        <taxon>Laelapidae</taxon>
        <taxon>Tropilaelaps</taxon>
    </lineage>
</organism>
<dbReference type="FunFam" id="3.30.40.10:FF:000016">
    <property type="entry name" value="Inhibitor of growth protein"/>
    <property type="match status" value="1"/>
</dbReference>
<dbReference type="Pfam" id="PF12998">
    <property type="entry name" value="ING"/>
    <property type="match status" value="1"/>
</dbReference>
<feature type="binding site" evidence="9">
    <location>
        <position position="256"/>
    </location>
    <ligand>
        <name>Zn(2+)</name>
        <dbReference type="ChEBI" id="CHEBI:29105"/>
        <label>1</label>
    </ligand>
</feature>
<comment type="function">
    <text evidence="11">Component of an histone acetyltransferase complex.</text>
</comment>
<evidence type="ECO:0000256" key="8">
    <source>
        <dbReference type="PIRSR" id="PIRSR628651-50"/>
    </source>
</evidence>
<feature type="site" description="Histone H3K4me3 binding" evidence="8">
    <location>
        <position position="228"/>
    </location>
</feature>
<evidence type="ECO:0000256" key="4">
    <source>
        <dbReference type="ARBA" id="ARBA00022771"/>
    </source>
</evidence>
<dbReference type="GO" id="GO:0005634">
    <property type="term" value="C:nucleus"/>
    <property type="evidence" value="ECO:0007669"/>
    <property type="project" value="UniProtKB-SubCell"/>
</dbReference>
<feature type="site" description="Histone H3K4me3 binding" evidence="8">
    <location>
        <position position="243"/>
    </location>
</feature>
<feature type="region of interest" description="Disordered" evidence="12">
    <location>
        <begin position="149"/>
        <end position="205"/>
    </location>
</feature>
<feature type="domain" description="PHD-type" evidence="13">
    <location>
        <begin position="226"/>
        <end position="275"/>
    </location>
</feature>
<evidence type="ECO:0000256" key="11">
    <source>
        <dbReference type="RuleBase" id="RU361213"/>
    </source>
</evidence>
<evidence type="ECO:0000256" key="10">
    <source>
        <dbReference type="PROSITE-ProRule" id="PRU00146"/>
    </source>
</evidence>
<keyword evidence="15" id="KW-1185">Reference proteome</keyword>
<dbReference type="SUPFAM" id="SSF57903">
    <property type="entry name" value="FYVE/PHD zinc finger"/>
    <property type="match status" value="1"/>
</dbReference>
<dbReference type="InParanoid" id="A0A1V9XC94"/>
<gene>
    <name evidence="14" type="ORF">BIW11_11161</name>
</gene>
<dbReference type="PANTHER" id="PTHR10333">
    <property type="entry name" value="INHIBITOR OF GROWTH PROTEIN"/>
    <property type="match status" value="1"/>
</dbReference>
<dbReference type="Proteomes" id="UP000192247">
    <property type="component" value="Unassembled WGS sequence"/>
</dbReference>
<dbReference type="Gene3D" id="3.30.40.10">
    <property type="entry name" value="Zinc/RING finger domain, C3HC4 (zinc finger)"/>
    <property type="match status" value="1"/>
</dbReference>
<dbReference type="CDD" id="cd16859">
    <property type="entry name" value="ING_ING4_5"/>
    <property type="match status" value="1"/>
</dbReference>
<keyword evidence="6 11" id="KW-0156">Chromatin regulator</keyword>
<dbReference type="Gene3D" id="6.10.140.1740">
    <property type="match status" value="1"/>
</dbReference>
<dbReference type="GO" id="GO:0006355">
    <property type="term" value="P:regulation of DNA-templated transcription"/>
    <property type="evidence" value="ECO:0007669"/>
    <property type="project" value="TreeGrafter"/>
</dbReference>
<evidence type="ECO:0000256" key="7">
    <source>
        <dbReference type="ARBA" id="ARBA00023242"/>
    </source>
</evidence>
<dbReference type="InterPro" id="IPR024610">
    <property type="entry name" value="ING_N_histone-binding"/>
</dbReference>
<keyword evidence="7 11" id="KW-0539">Nucleus</keyword>
<keyword evidence="3 9" id="KW-0479">Metal-binding</keyword>
<comment type="subcellular location">
    <subcellularLocation>
        <location evidence="1 11">Nucleus</location>
    </subcellularLocation>
</comment>
<evidence type="ECO:0000313" key="14">
    <source>
        <dbReference type="EMBL" id="OQR71175.1"/>
    </source>
</evidence>
<dbReference type="PROSITE" id="PS01359">
    <property type="entry name" value="ZF_PHD_1"/>
    <property type="match status" value="1"/>
</dbReference>
<dbReference type="STRING" id="418985.A0A1V9XC94"/>
<reference evidence="14 15" key="1">
    <citation type="journal article" date="2017" name="Gigascience">
        <title>Draft genome of the honey bee ectoparasitic mite, Tropilaelaps mercedesae, is shaped by the parasitic life history.</title>
        <authorList>
            <person name="Dong X."/>
            <person name="Armstrong S.D."/>
            <person name="Xia D."/>
            <person name="Makepeace B.L."/>
            <person name="Darby A.C."/>
            <person name="Kadowaki T."/>
        </authorList>
    </citation>
    <scope>NUCLEOTIDE SEQUENCE [LARGE SCALE GENOMIC DNA]</scope>
    <source>
        <strain evidence="14">Wuxi-XJTLU</strain>
    </source>
</reference>
<sequence length="283" mass="32035">MTVSQEVKAVVAQSRDAMAGPSGQHWYLPMVDLLERILDAQKEGLDPLPEELQKSFYLMRGLDSKVQDLLKEIDKESYNYIDNTANLTPSKRREATDKIGKMYTRVKELADTKVQLAMTTYETVDKHIRRLDTELVRFENKLKGKLLSKTGKATATGAQGVREKRKRDSRKRTDSGMPGGQPRQRKKSKNTTTHDLVEPDPMLLPSLQSMTNGGDVMDMPVDPNEPTYCLCHQVSYGEMIGCDNPECPIEWFHFACVGLNTKPKGRWYCPKCGPPPTAEKKRK</sequence>
<evidence type="ECO:0000256" key="2">
    <source>
        <dbReference type="ARBA" id="ARBA00010210"/>
    </source>
</evidence>
<feature type="binding site" evidence="9">
    <location>
        <position position="231"/>
    </location>
    <ligand>
        <name>Zn(2+)</name>
        <dbReference type="ChEBI" id="CHEBI:29105"/>
        <label>1</label>
    </ligand>
</feature>
<dbReference type="InterPro" id="IPR001965">
    <property type="entry name" value="Znf_PHD"/>
</dbReference>
<dbReference type="CDD" id="cd15586">
    <property type="entry name" value="PHD_ING4_5"/>
    <property type="match status" value="1"/>
</dbReference>
<evidence type="ECO:0000256" key="3">
    <source>
        <dbReference type="ARBA" id="ARBA00022723"/>
    </source>
</evidence>
<comment type="domain">
    <text evidence="11">The PHD-type zinc finger mediates the binding to H3K4me3.</text>
</comment>
<dbReference type="AlphaFoldDB" id="A0A1V9XC94"/>
<comment type="similarity">
    <text evidence="2 11">Belongs to the ING family.</text>
</comment>
<keyword evidence="4 10" id="KW-0863">Zinc-finger</keyword>
<evidence type="ECO:0000313" key="15">
    <source>
        <dbReference type="Proteomes" id="UP000192247"/>
    </source>
</evidence>
<dbReference type="InterPro" id="IPR028651">
    <property type="entry name" value="ING_fam"/>
</dbReference>
<dbReference type="InterPro" id="IPR013083">
    <property type="entry name" value="Znf_RING/FYVE/PHD"/>
</dbReference>
<dbReference type="OrthoDB" id="5411773at2759"/>
<dbReference type="PANTHER" id="PTHR10333:SF42">
    <property type="entry name" value="INHIBITOR OF GROWTH PROTEIN 5"/>
    <property type="match status" value="1"/>
</dbReference>
<comment type="subunit">
    <text evidence="11">Component of an histone acetyltransferase complex. Interacts with H3K4me3 and to a lesser extent with H3K4me2.</text>
</comment>
<dbReference type="GO" id="GO:0008270">
    <property type="term" value="F:zinc ion binding"/>
    <property type="evidence" value="ECO:0007669"/>
    <property type="project" value="UniProtKB-KW"/>
</dbReference>
<dbReference type="InterPro" id="IPR019787">
    <property type="entry name" value="Znf_PHD-finger"/>
</dbReference>
<proteinExistence type="inferred from homology"/>
<dbReference type="FunCoup" id="A0A1V9XC94">
    <property type="interactions" value="856"/>
</dbReference>
<dbReference type="GO" id="GO:0006325">
    <property type="term" value="P:chromatin organization"/>
    <property type="evidence" value="ECO:0007669"/>
    <property type="project" value="UniProtKB-KW"/>
</dbReference>
<feature type="site" description="Histone H3K4me3 binding" evidence="8">
    <location>
        <position position="239"/>
    </location>
</feature>
<feature type="binding site" evidence="9">
    <location>
        <position position="229"/>
    </location>
    <ligand>
        <name>Zn(2+)</name>
        <dbReference type="ChEBI" id="CHEBI:29105"/>
        <label>1</label>
    </ligand>
</feature>
<dbReference type="PROSITE" id="PS50016">
    <property type="entry name" value="ZF_PHD_2"/>
    <property type="match status" value="1"/>
</dbReference>
<evidence type="ECO:0000256" key="1">
    <source>
        <dbReference type="ARBA" id="ARBA00004123"/>
    </source>
</evidence>
<dbReference type="InterPro" id="IPR019786">
    <property type="entry name" value="Zinc_finger_PHD-type_CS"/>
</dbReference>
<feature type="binding site" evidence="9">
    <location>
        <position position="253"/>
    </location>
    <ligand>
        <name>Zn(2+)</name>
        <dbReference type="ChEBI" id="CHEBI:29105"/>
        <label>1</label>
    </ligand>
</feature>
<accession>A0A1V9XC94</accession>
<feature type="binding site" evidence="9">
    <location>
        <position position="242"/>
    </location>
    <ligand>
        <name>Zn(2+)</name>
        <dbReference type="ChEBI" id="CHEBI:29105"/>
        <label>2</label>
    </ligand>
</feature>
<dbReference type="InterPro" id="IPR011011">
    <property type="entry name" value="Znf_FYVE_PHD"/>
</dbReference>
<keyword evidence="5 9" id="KW-0862">Zinc</keyword>
<evidence type="ECO:0000256" key="5">
    <source>
        <dbReference type="ARBA" id="ARBA00022833"/>
    </source>
</evidence>
<evidence type="ECO:0000259" key="13">
    <source>
        <dbReference type="PROSITE" id="PS50016"/>
    </source>
</evidence>
<feature type="binding site" evidence="9">
    <location>
        <position position="247"/>
    </location>
    <ligand>
        <name>Zn(2+)</name>
        <dbReference type="ChEBI" id="CHEBI:29105"/>
        <label>2</label>
    </ligand>
</feature>
<dbReference type="SMART" id="SM00249">
    <property type="entry name" value="PHD"/>
    <property type="match status" value="1"/>
</dbReference>
<dbReference type="SMART" id="SM01408">
    <property type="entry name" value="ING"/>
    <property type="match status" value="1"/>
</dbReference>
<evidence type="ECO:0000256" key="12">
    <source>
        <dbReference type="SAM" id="MobiDB-lite"/>
    </source>
</evidence>
<feature type="binding site" evidence="9">
    <location>
        <position position="272"/>
    </location>
    <ligand>
        <name>Zn(2+)</name>
        <dbReference type="ChEBI" id="CHEBI:29105"/>
        <label>2</label>
    </ligand>
</feature>
<feature type="binding site" evidence="9">
    <location>
        <position position="269"/>
    </location>
    <ligand>
        <name>Zn(2+)</name>
        <dbReference type="ChEBI" id="CHEBI:29105"/>
        <label>2</label>
    </ligand>
</feature>
<dbReference type="EMBL" id="MNPL01015228">
    <property type="protein sequence ID" value="OQR71175.1"/>
    <property type="molecule type" value="Genomic_DNA"/>
</dbReference>
<name>A0A1V9XC94_9ACAR</name>
<feature type="site" description="Histone H3K4me3 binding" evidence="8">
    <location>
        <position position="251"/>
    </location>
</feature>
<comment type="caution">
    <text evidence="14">The sequence shown here is derived from an EMBL/GenBank/DDBJ whole genome shotgun (WGS) entry which is preliminary data.</text>
</comment>
<evidence type="ECO:0000256" key="9">
    <source>
        <dbReference type="PIRSR" id="PIRSR628651-51"/>
    </source>
</evidence>